<evidence type="ECO:0000256" key="1">
    <source>
        <dbReference type="ARBA" id="ARBA00006987"/>
    </source>
</evidence>
<dbReference type="InterPro" id="IPR042100">
    <property type="entry name" value="Bug_dom1"/>
</dbReference>
<dbReference type="Proteomes" id="UP000298180">
    <property type="component" value="Unassembled WGS sequence"/>
</dbReference>
<dbReference type="RefSeq" id="WP_135264729.1">
    <property type="nucleotide sequence ID" value="NZ_SMLM01000003.1"/>
</dbReference>
<comment type="caution">
    <text evidence="2">The sequence shown here is derived from an EMBL/GenBank/DDBJ whole genome shotgun (WGS) entry which is preliminary data.</text>
</comment>
<proteinExistence type="inferred from homology"/>
<evidence type="ECO:0000313" key="2">
    <source>
        <dbReference type="EMBL" id="TFZ00387.1"/>
    </source>
</evidence>
<dbReference type="EMBL" id="SMLM01000003">
    <property type="protein sequence ID" value="TFZ00387.1"/>
    <property type="molecule type" value="Genomic_DNA"/>
</dbReference>
<dbReference type="AlphaFoldDB" id="A0A4Z0BM34"/>
<evidence type="ECO:0000313" key="3">
    <source>
        <dbReference type="Proteomes" id="UP000298180"/>
    </source>
</evidence>
<dbReference type="InterPro" id="IPR005064">
    <property type="entry name" value="BUG"/>
</dbReference>
<dbReference type="Gene3D" id="3.40.190.10">
    <property type="entry name" value="Periplasmic binding protein-like II"/>
    <property type="match status" value="1"/>
</dbReference>
<dbReference type="PIRSF" id="PIRSF017082">
    <property type="entry name" value="YflP"/>
    <property type="match status" value="1"/>
</dbReference>
<dbReference type="Gene3D" id="3.40.190.150">
    <property type="entry name" value="Bordetella uptake gene, domain 1"/>
    <property type="match status" value="1"/>
</dbReference>
<accession>A0A4Z0BM34</accession>
<reference evidence="2 3" key="1">
    <citation type="submission" date="2019-03" db="EMBL/GenBank/DDBJ databases">
        <title>Ramlibacter henchirensis DSM 14656, whole genome shotgun sequence.</title>
        <authorList>
            <person name="Zhang X."/>
            <person name="Feng G."/>
            <person name="Zhu H."/>
        </authorList>
    </citation>
    <scope>NUCLEOTIDE SEQUENCE [LARGE SCALE GENOMIC DNA]</scope>
    <source>
        <strain evidence="2 3">DSM 14656</strain>
    </source>
</reference>
<comment type="similarity">
    <text evidence="1">Belongs to the UPF0065 (bug) family.</text>
</comment>
<dbReference type="PANTHER" id="PTHR42928:SF5">
    <property type="entry name" value="BLR1237 PROTEIN"/>
    <property type="match status" value="1"/>
</dbReference>
<sequence>MAITRRTALKQLGGVSAAIVAFPALSQQGWPNKPIRYIVPFAPGGSTDILGRIAAERLTPVLGQPVVVENKAGQGGSIGAAELAKAAPDGYTIGGGTISSHAINASLYSKLSYDPATSFAPITMYATQPNVLLVHPSVPAQSLADLIKLLKASPDKYSFGSAGSGTSQHISGELFKSMAGVQMQHIPYKGSGPMMTDLLGGNLTVAVDNIATAIPHMKAGKLRPLAVTTSRRSQAAPDVPTFAEQGLTGYELSSWQAVFAPAGTPQPIIDRLYSEISKYLKTPEIQKRFADMGLDPSGMPPQELAALVKSDVQRLGKVVRDSGAKAD</sequence>
<dbReference type="PANTHER" id="PTHR42928">
    <property type="entry name" value="TRICARBOXYLATE-BINDING PROTEIN"/>
    <property type="match status" value="1"/>
</dbReference>
<name>A0A4Z0BM34_9BURK</name>
<protein>
    <submittedName>
        <fullName evidence="2">Tripartite tricarboxylate transporter substrate binding protein</fullName>
    </submittedName>
</protein>
<dbReference type="CDD" id="cd13578">
    <property type="entry name" value="PBP2_Bug27"/>
    <property type="match status" value="1"/>
</dbReference>
<organism evidence="2 3">
    <name type="scientific">Ramlibacter henchirensis</name>
    <dbReference type="NCBI Taxonomy" id="204072"/>
    <lineage>
        <taxon>Bacteria</taxon>
        <taxon>Pseudomonadati</taxon>
        <taxon>Pseudomonadota</taxon>
        <taxon>Betaproteobacteria</taxon>
        <taxon>Burkholderiales</taxon>
        <taxon>Comamonadaceae</taxon>
        <taxon>Ramlibacter</taxon>
    </lineage>
</organism>
<keyword evidence="3" id="KW-1185">Reference proteome</keyword>
<dbReference type="Pfam" id="PF03401">
    <property type="entry name" value="TctC"/>
    <property type="match status" value="1"/>
</dbReference>
<dbReference type="SUPFAM" id="SSF53850">
    <property type="entry name" value="Periplasmic binding protein-like II"/>
    <property type="match status" value="1"/>
</dbReference>
<gene>
    <name evidence="2" type="ORF">EZ313_18140</name>
</gene>
<dbReference type="OrthoDB" id="8678477at2"/>